<dbReference type="InterPro" id="IPR047048">
    <property type="entry name" value="TlyA"/>
</dbReference>
<reference evidence="5" key="1">
    <citation type="journal article" date="2022" name="Int. J. Syst. Evol. Microbiol.">
        <title>Granulimonas faecalis gen. nov., sp. nov., and Leptogranulimonas caecicola gen. nov., sp. nov., novel lactate-producing Atopobiaceae bacteria isolated from mouse intestines, and an emended description of the family Atopobiaceae.</title>
        <authorList>
            <person name="Morinaga K."/>
            <person name="Kusada H."/>
            <person name="Sakamoto S."/>
            <person name="Murakami T."/>
            <person name="Toyoda A."/>
            <person name="Mori H."/>
            <person name="Meng X.Y."/>
            <person name="Takashino M."/>
            <person name="Murotomi K."/>
            <person name="Tamaki H."/>
        </authorList>
    </citation>
    <scope>NUCLEOTIDE SEQUENCE</scope>
    <source>
        <strain evidence="5">OPF53</strain>
    </source>
</reference>
<evidence type="ECO:0000313" key="5">
    <source>
        <dbReference type="EMBL" id="GJM55514.1"/>
    </source>
</evidence>
<evidence type="ECO:0000256" key="1">
    <source>
        <dbReference type="ARBA" id="ARBA00022884"/>
    </source>
</evidence>
<dbReference type="GO" id="GO:0003723">
    <property type="term" value="F:RNA binding"/>
    <property type="evidence" value="ECO:0007669"/>
    <property type="project" value="UniProtKB-KW"/>
</dbReference>
<dbReference type="GO" id="GO:0008168">
    <property type="term" value="F:methyltransferase activity"/>
    <property type="evidence" value="ECO:0007669"/>
    <property type="project" value="InterPro"/>
</dbReference>
<evidence type="ECO:0000259" key="4">
    <source>
        <dbReference type="Pfam" id="PF01728"/>
    </source>
</evidence>
<dbReference type="PIRSF" id="PIRSF005578">
    <property type="entry name" value="TlyA"/>
    <property type="match status" value="1"/>
</dbReference>
<dbReference type="Gene3D" id="3.10.290.10">
    <property type="entry name" value="RNA-binding S4 domain"/>
    <property type="match status" value="1"/>
</dbReference>
<dbReference type="InterPro" id="IPR002877">
    <property type="entry name" value="RNA_MeTrfase_FtsJ_dom"/>
</dbReference>
<protein>
    <submittedName>
        <fullName evidence="5">TlyA family rRNA (Cytidine-2'-O)-methyltransferase</fullName>
    </submittedName>
</protein>
<dbReference type="Pfam" id="PF01728">
    <property type="entry name" value="FtsJ"/>
    <property type="match status" value="1"/>
</dbReference>
<accession>A0AAV5B427</accession>
<evidence type="ECO:0000256" key="2">
    <source>
        <dbReference type="ARBA" id="ARBA00029460"/>
    </source>
</evidence>
<dbReference type="PROSITE" id="PS50889">
    <property type="entry name" value="S4"/>
    <property type="match status" value="1"/>
</dbReference>
<keyword evidence="1 3" id="KW-0694">RNA-binding</keyword>
<evidence type="ECO:0000256" key="3">
    <source>
        <dbReference type="PROSITE-ProRule" id="PRU00182"/>
    </source>
</evidence>
<dbReference type="RefSeq" id="WP_135977210.1">
    <property type="nucleotide sequence ID" value="NZ_BQKC01000001.1"/>
</dbReference>
<dbReference type="CDD" id="cd02440">
    <property type="entry name" value="AdoMet_MTases"/>
    <property type="match status" value="1"/>
</dbReference>
<feature type="domain" description="Ribosomal RNA methyltransferase FtsJ" evidence="4">
    <location>
        <begin position="61"/>
        <end position="242"/>
    </location>
</feature>
<dbReference type="EMBL" id="BQKC01000001">
    <property type="protein sequence ID" value="GJM55514.1"/>
    <property type="molecule type" value="Genomic_DNA"/>
</dbReference>
<organism evidence="5 6">
    <name type="scientific">Granulimonas faecalis</name>
    <dbReference type="NCBI Taxonomy" id="2894155"/>
    <lineage>
        <taxon>Bacteria</taxon>
        <taxon>Bacillati</taxon>
        <taxon>Actinomycetota</taxon>
        <taxon>Coriobacteriia</taxon>
        <taxon>Coriobacteriales</taxon>
        <taxon>Kribbibacteriaceae</taxon>
        <taxon>Granulimonas</taxon>
    </lineage>
</organism>
<dbReference type="InterPro" id="IPR029063">
    <property type="entry name" value="SAM-dependent_MTases_sf"/>
</dbReference>
<comment type="caution">
    <text evidence="5">The sequence shown here is derived from an EMBL/GenBank/DDBJ whole genome shotgun (WGS) entry which is preliminary data.</text>
</comment>
<gene>
    <name evidence="5" type="ORF">ATOP_11690</name>
</gene>
<dbReference type="InterPro" id="IPR036986">
    <property type="entry name" value="S4_RNA-bd_sf"/>
</dbReference>
<dbReference type="SUPFAM" id="SSF53335">
    <property type="entry name" value="S-adenosyl-L-methionine-dependent methyltransferases"/>
    <property type="match status" value="1"/>
</dbReference>
<dbReference type="InterPro" id="IPR004538">
    <property type="entry name" value="Hemolysin_A/TlyA"/>
</dbReference>
<dbReference type="SUPFAM" id="SSF55174">
    <property type="entry name" value="Alpha-L RNA-binding motif"/>
    <property type="match status" value="1"/>
</dbReference>
<comment type="similarity">
    <text evidence="2">Belongs to the TlyA family.</text>
</comment>
<dbReference type="Gene3D" id="3.40.50.150">
    <property type="entry name" value="Vaccinia Virus protein VP39"/>
    <property type="match status" value="1"/>
</dbReference>
<evidence type="ECO:0000313" key="6">
    <source>
        <dbReference type="Proteomes" id="UP001055025"/>
    </source>
</evidence>
<sequence length="258" mass="27217">MPRRRRLDDELVAQGLFSSRDEAMRAVLAGDVSGAGFRYSAPGDQVVPGCELHVRAQRPHVSRGAEKLAAALDAFSVDPAGLSCLDVGCSTGGFTDLLLERGAASVDAVDVGYAQFAWSLRGDPRVRLHERTNICDLPGRDDAPDPVDLAVCDVSFTSVTSVVGAVRALLKERGTFIVLVKPQFEADPADVGEGGVVRDPAVRLAAVERVADALDGCGLAVQGWVPSPIKGAKGNQEHLLVAREGATPRPLVCTLRDV</sequence>
<name>A0AAV5B427_9ACTN</name>
<keyword evidence="6" id="KW-1185">Reference proteome</keyword>
<proteinExistence type="inferred from homology"/>
<dbReference type="NCBIfam" id="TIGR00478">
    <property type="entry name" value="tly"/>
    <property type="match status" value="1"/>
</dbReference>
<dbReference type="AlphaFoldDB" id="A0AAV5B427"/>
<dbReference type="GO" id="GO:0032259">
    <property type="term" value="P:methylation"/>
    <property type="evidence" value="ECO:0007669"/>
    <property type="project" value="InterPro"/>
</dbReference>
<dbReference type="PANTHER" id="PTHR32319">
    <property type="entry name" value="BACTERIAL HEMOLYSIN-LIKE PROTEIN"/>
    <property type="match status" value="1"/>
</dbReference>
<dbReference type="PANTHER" id="PTHR32319:SF0">
    <property type="entry name" value="BACTERIAL HEMOLYSIN-LIKE PROTEIN"/>
    <property type="match status" value="1"/>
</dbReference>
<dbReference type="Proteomes" id="UP001055025">
    <property type="component" value="Unassembled WGS sequence"/>
</dbReference>